<gene>
    <name evidence="2" type="ORF">UFOPK3342_01040</name>
</gene>
<dbReference type="SUPFAM" id="SSF51556">
    <property type="entry name" value="Metallo-dependent hydrolases"/>
    <property type="match status" value="1"/>
</dbReference>
<dbReference type="InterPro" id="IPR013108">
    <property type="entry name" value="Amidohydro_3"/>
</dbReference>
<dbReference type="Gene3D" id="3.10.310.70">
    <property type="match status" value="1"/>
</dbReference>
<dbReference type="PANTHER" id="PTHR22642">
    <property type="entry name" value="IMIDAZOLONEPROPIONASE"/>
    <property type="match status" value="1"/>
</dbReference>
<protein>
    <submittedName>
        <fullName evidence="2">Unannotated protein</fullName>
    </submittedName>
</protein>
<organism evidence="2">
    <name type="scientific">freshwater metagenome</name>
    <dbReference type="NCBI Taxonomy" id="449393"/>
    <lineage>
        <taxon>unclassified sequences</taxon>
        <taxon>metagenomes</taxon>
        <taxon>ecological metagenomes</taxon>
    </lineage>
</organism>
<proteinExistence type="predicted"/>
<evidence type="ECO:0000259" key="1">
    <source>
        <dbReference type="Pfam" id="PF07969"/>
    </source>
</evidence>
<dbReference type="AlphaFoldDB" id="A0A6J7DSB1"/>
<dbReference type="Gene3D" id="3.20.20.140">
    <property type="entry name" value="Metal-dependent hydrolases"/>
    <property type="match status" value="1"/>
</dbReference>
<dbReference type="InterPro" id="IPR032466">
    <property type="entry name" value="Metal_Hydrolase"/>
</dbReference>
<dbReference type="GO" id="GO:0016810">
    <property type="term" value="F:hydrolase activity, acting on carbon-nitrogen (but not peptide) bonds"/>
    <property type="evidence" value="ECO:0007669"/>
    <property type="project" value="InterPro"/>
</dbReference>
<name>A0A6J7DSB1_9ZZZZ</name>
<dbReference type="PANTHER" id="PTHR22642:SF2">
    <property type="entry name" value="PROTEIN LONG AFTER FAR-RED 3"/>
    <property type="match status" value="1"/>
</dbReference>
<dbReference type="InterPro" id="IPR011059">
    <property type="entry name" value="Metal-dep_hydrolase_composite"/>
</dbReference>
<reference evidence="2" key="1">
    <citation type="submission" date="2020-05" db="EMBL/GenBank/DDBJ databases">
        <authorList>
            <person name="Chiriac C."/>
            <person name="Salcher M."/>
            <person name="Ghai R."/>
            <person name="Kavagutti S V."/>
        </authorList>
    </citation>
    <scope>NUCLEOTIDE SEQUENCE</scope>
</reference>
<dbReference type="SUPFAM" id="SSF51338">
    <property type="entry name" value="Composite domain of metallo-dependent hydrolases"/>
    <property type="match status" value="1"/>
</dbReference>
<dbReference type="CDD" id="cd01300">
    <property type="entry name" value="YtcJ_like"/>
    <property type="match status" value="1"/>
</dbReference>
<sequence>MRTLFRNAQCWSAGEEIFDGILIEDGLITATGIEALSSPHDESVDLNGAFVIPAFLDGHAHPIFAGREAAGPTINSLSTVDQILDEVKNFAEKNPTASWIIGGAYEAAIIDSGDFDANWLDSVVSDRPVVLHAVDHHTIWVNTKALDLAGITEHTQDPIGGTIARRADGKPKGTLREPSAMALILDIAPADTVASDVEAIKRACASYLDAGVTAATDSWVEKDMAQAYLAAAKSGDLSIAMNLSFLASPTNWREKVEEFIALREEFSQLSDPDLVKANSIKFLADGALSVGTAALMEPYIDNPDTTGIKIWDDDELLDALSVFDMLKFQVHIHAIGDAAVKQALDAIEAMMRINPNWDRRSVIVHAQLICDEDLPRFNRLGVVANIQPLWCHLDPMNKELILPRIGAARNDLQYRLRTLIDSGALIAFGSDWPVTSEIPILALSVPVNRLAPGTRSETGWNISESITMEESLTFYIRNTAYQMFRDKERGSLSPGKKADFIVLEKSLFTIDPSEVSTIKVKRIYKNGVELR</sequence>
<dbReference type="EMBL" id="CAFBLH010000033">
    <property type="protein sequence ID" value="CAB4872110.1"/>
    <property type="molecule type" value="Genomic_DNA"/>
</dbReference>
<feature type="domain" description="Amidohydrolase 3" evidence="1">
    <location>
        <begin position="44"/>
        <end position="528"/>
    </location>
</feature>
<dbReference type="InterPro" id="IPR033932">
    <property type="entry name" value="YtcJ-like"/>
</dbReference>
<dbReference type="Pfam" id="PF07969">
    <property type="entry name" value="Amidohydro_3"/>
    <property type="match status" value="1"/>
</dbReference>
<dbReference type="Gene3D" id="2.30.40.10">
    <property type="entry name" value="Urease, subunit C, domain 1"/>
    <property type="match status" value="1"/>
</dbReference>
<accession>A0A6J7DSB1</accession>
<evidence type="ECO:0000313" key="2">
    <source>
        <dbReference type="EMBL" id="CAB4872110.1"/>
    </source>
</evidence>